<keyword evidence="3" id="KW-0472">Membrane</keyword>
<evidence type="ECO:0000259" key="5">
    <source>
        <dbReference type="PROSITE" id="PS50234"/>
    </source>
</evidence>
<comment type="caution">
    <text evidence="6">The sequence shown here is derived from an EMBL/GenBank/DDBJ whole genome shotgun (WGS) entry which is preliminary data.</text>
</comment>
<proteinExistence type="predicted"/>
<keyword evidence="1" id="KW-0863">Zinc-finger</keyword>
<protein>
    <recommendedName>
        <fullName evidence="8">RING-type domain-containing protein</fullName>
    </recommendedName>
</protein>
<feature type="region of interest" description="Disordered" evidence="2">
    <location>
        <begin position="138"/>
        <end position="158"/>
    </location>
</feature>
<evidence type="ECO:0000256" key="3">
    <source>
        <dbReference type="SAM" id="Phobius"/>
    </source>
</evidence>
<dbReference type="Gene3D" id="3.30.40.10">
    <property type="entry name" value="Zinc/RING finger domain, C3HC4 (zinc finger)"/>
    <property type="match status" value="1"/>
</dbReference>
<accession>A0ABQ7LYE8</accession>
<dbReference type="Pfam" id="PF14624">
    <property type="entry name" value="Vwaint"/>
    <property type="match status" value="1"/>
</dbReference>
<keyword evidence="3" id="KW-1133">Transmembrane helix</keyword>
<organism evidence="6 7">
    <name type="scientific">Brassica rapa subsp. trilocularis</name>
    <dbReference type="NCBI Taxonomy" id="1813537"/>
    <lineage>
        <taxon>Eukaryota</taxon>
        <taxon>Viridiplantae</taxon>
        <taxon>Streptophyta</taxon>
        <taxon>Embryophyta</taxon>
        <taxon>Tracheophyta</taxon>
        <taxon>Spermatophyta</taxon>
        <taxon>Magnoliopsida</taxon>
        <taxon>eudicotyledons</taxon>
        <taxon>Gunneridae</taxon>
        <taxon>Pentapetalae</taxon>
        <taxon>rosids</taxon>
        <taxon>malvids</taxon>
        <taxon>Brassicales</taxon>
        <taxon>Brassicaceae</taxon>
        <taxon>Brassiceae</taxon>
        <taxon>Brassica</taxon>
    </lineage>
</organism>
<dbReference type="Proteomes" id="UP000823674">
    <property type="component" value="Chromosome A06"/>
</dbReference>
<feature type="domain" description="RING-type" evidence="4">
    <location>
        <begin position="49"/>
        <end position="93"/>
    </location>
</feature>
<dbReference type="SMART" id="SM00327">
    <property type="entry name" value="VWA"/>
    <property type="match status" value="1"/>
</dbReference>
<dbReference type="PANTHER" id="PTHR31210:SF43">
    <property type="entry name" value="STORAGE PROTEIN-RELATED"/>
    <property type="match status" value="1"/>
</dbReference>
<keyword evidence="3" id="KW-0812">Transmembrane</keyword>
<dbReference type="CDD" id="cd23114">
    <property type="entry name" value="RING-H2_WAVH2"/>
    <property type="match status" value="1"/>
</dbReference>
<dbReference type="PANTHER" id="PTHR31210">
    <property type="entry name" value="OS06G0731900 PROTEIN"/>
    <property type="match status" value="1"/>
</dbReference>
<dbReference type="Pfam" id="PF00092">
    <property type="entry name" value="VWA"/>
    <property type="match status" value="1"/>
</dbReference>
<evidence type="ECO:0000313" key="6">
    <source>
        <dbReference type="EMBL" id="KAG5391592.1"/>
    </source>
</evidence>
<dbReference type="InterPro" id="IPR032838">
    <property type="entry name" value="Vwaint_dom"/>
</dbReference>
<keyword evidence="1" id="KW-0862">Zinc</keyword>
<feature type="region of interest" description="Disordered" evidence="2">
    <location>
        <begin position="1"/>
        <end position="46"/>
    </location>
</feature>
<sequence>MENPNETLNLPKILDPSSTDDASRSSVDSTRPDPSAPLLPPSSSSKNECAICLDEIVKGDGKALFTAECSHTFHFDCITTNVKHGNKICPLCRTQWKQVPSFLDNTRPPSRFHIPLPVPPLPSPAPQISFEDDELLPQAQAQAQAQAHGDQRGPPPLEVKLLPQVSAVAKEVTLSDFAVLVHLKAGDVSGDEEMPSRAPLDLVAVLDVSSSMDGPKMELLKNAVGFVIQNLGETDRLSVVAFSSDARRLFPLKVMSAAGKREAVQAVNSLVADGCTNIAEGLKIGARVIEDRRWRSPVPVMMLLSDGQDNFTFSQFGQRNRFLVSQAISEAKALADGGDVRAAGELLRKSERDLAETLSARSGDGLCESLTFELRALQEKMTSMSMYQTSGRAYALSSMSSHSAQRATALYSPTVSGFSPTYSPGTAGYSMPLPQAYQTSAMARMFDFAVPMGIFHRSGAPRRTNENAKLIITTIVAMVFGFFIGITLPSVSFTKINLPSGFISSLDGGRSPEDFGSRHFPKIYVPTNPHGAELLPPGIIVAESDFYLRRLWGEPSEDLKKKPKYLVTFTVGFEQRNNINAAVKKFSEDFQILLFHYDGRTTEWDQFEWSKNAIHISAKKQTKWWYAKRFLHPDVVSAYEYIFIWDEDLGVEHFNAERYIELVKKHGLEISQPGLEPNNGLTWEMTKRRGDRDVHKETQEKPGWCSDPHLPPCAAFVEIMAPVFSREAWRCVWHMIQNDLVHGWGLDFALRRCVEPAHEKIGVVDSQWIIHQVIPSLGSQGESEKGKTPWQGVRERCRNEWTLFQNRVAEADKEYMEQQKVKE</sequence>
<dbReference type="Gene3D" id="3.40.50.410">
    <property type="entry name" value="von Willebrand factor, type A domain"/>
    <property type="match status" value="1"/>
</dbReference>
<dbReference type="InterPro" id="IPR007877">
    <property type="entry name" value="DUF707"/>
</dbReference>
<feature type="compositionally biased region" description="Polar residues" evidence="2">
    <location>
        <begin position="16"/>
        <end position="29"/>
    </location>
</feature>
<feature type="domain" description="VWFA" evidence="5">
    <location>
        <begin position="201"/>
        <end position="390"/>
    </location>
</feature>
<evidence type="ECO:0000256" key="2">
    <source>
        <dbReference type="SAM" id="MobiDB-lite"/>
    </source>
</evidence>
<gene>
    <name evidence="6" type="primary">A06p005980.1_BraROA</name>
    <name evidence="6" type="ORF">IGI04_021555</name>
</gene>
<dbReference type="Pfam" id="PF05212">
    <property type="entry name" value="DUF707"/>
    <property type="match status" value="1"/>
</dbReference>
<evidence type="ECO:0008006" key="8">
    <source>
        <dbReference type="Google" id="ProtNLM"/>
    </source>
</evidence>
<keyword evidence="7" id="KW-1185">Reference proteome</keyword>
<dbReference type="EMBL" id="JADBGQ010000006">
    <property type="protein sequence ID" value="KAG5391592.1"/>
    <property type="molecule type" value="Genomic_DNA"/>
</dbReference>
<reference evidence="6 7" key="1">
    <citation type="submission" date="2021-03" db="EMBL/GenBank/DDBJ databases">
        <authorList>
            <person name="King G.J."/>
            <person name="Bancroft I."/>
            <person name="Baten A."/>
            <person name="Bloomfield J."/>
            <person name="Borpatragohain P."/>
            <person name="He Z."/>
            <person name="Irish N."/>
            <person name="Irwin J."/>
            <person name="Liu K."/>
            <person name="Mauleon R.P."/>
            <person name="Moore J."/>
            <person name="Morris R."/>
            <person name="Ostergaard L."/>
            <person name="Wang B."/>
            <person name="Wells R."/>
        </authorList>
    </citation>
    <scope>NUCLEOTIDE SEQUENCE [LARGE SCALE GENOMIC DNA]</scope>
    <source>
        <strain evidence="6">R-o-18</strain>
        <tissue evidence="6">Leaf</tissue>
    </source>
</reference>
<dbReference type="SMART" id="SM00184">
    <property type="entry name" value="RING"/>
    <property type="match status" value="1"/>
</dbReference>
<evidence type="ECO:0000259" key="4">
    <source>
        <dbReference type="PROSITE" id="PS50089"/>
    </source>
</evidence>
<evidence type="ECO:0000256" key="1">
    <source>
        <dbReference type="PROSITE-ProRule" id="PRU00175"/>
    </source>
</evidence>
<dbReference type="InterPro" id="IPR013083">
    <property type="entry name" value="Znf_RING/FYVE/PHD"/>
</dbReference>
<dbReference type="PROSITE" id="PS50089">
    <property type="entry name" value="ZF_RING_2"/>
    <property type="match status" value="1"/>
</dbReference>
<dbReference type="InterPro" id="IPR036465">
    <property type="entry name" value="vWFA_dom_sf"/>
</dbReference>
<keyword evidence="1" id="KW-0479">Metal-binding</keyword>
<dbReference type="PROSITE" id="PS50234">
    <property type="entry name" value="VWFA"/>
    <property type="match status" value="1"/>
</dbReference>
<evidence type="ECO:0000313" key="7">
    <source>
        <dbReference type="Proteomes" id="UP000823674"/>
    </source>
</evidence>
<dbReference type="InterPro" id="IPR002035">
    <property type="entry name" value="VWF_A"/>
</dbReference>
<dbReference type="Pfam" id="PF17123">
    <property type="entry name" value="zf-RING_11"/>
    <property type="match status" value="1"/>
</dbReference>
<feature type="compositionally biased region" description="Low complexity" evidence="2">
    <location>
        <begin position="138"/>
        <end position="147"/>
    </location>
</feature>
<dbReference type="SUPFAM" id="SSF57850">
    <property type="entry name" value="RING/U-box"/>
    <property type="match status" value="1"/>
</dbReference>
<feature type="transmembrane region" description="Helical" evidence="3">
    <location>
        <begin position="470"/>
        <end position="488"/>
    </location>
</feature>
<dbReference type="InterPro" id="IPR001841">
    <property type="entry name" value="Znf_RING"/>
</dbReference>
<name>A0ABQ7LYE8_BRACM</name>
<dbReference type="SUPFAM" id="SSF53300">
    <property type="entry name" value="vWA-like"/>
    <property type="match status" value="1"/>
</dbReference>